<dbReference type="Gene3D" id="3.30.70.790">
    <property type="entry name" value="UreE, C-terminal domain"/>
    <property type="match status" value="1"/>
</dbReference>
<feature type="domain" description="DUF2007" evidence="1">
    <location>
        <begin position="1"/>
        <end position="64"/>
    </location>
</feature>
<comment type="caution">
    <text evidence="2">The sequence shown here is derived from an EMBL/GenBank/DDBJ whole genome shotgun (WGS) entry which is preliminary data.</text>
</comment>
<keyword evidence="3" id="KW-1185">Reference proteome</keyword>
<dbReference type="RefSeq" id="WP_271088742.1">
    <property type="nucleotide sequence ID" value="NZ_JAPJZH010000003.1"/>
</dbReference>
<name>A0ABT4VJM4_9HYPH</name>
<accession>A0ABT4VJM4</accession>
<dbReference type="InterPro" id="IPR018551">
    <property type="entry name" value="DUF2007"/>
</dbReference>
<dbReference type="EMBL" id="JAPJZH010000003">
    <property type="protein sequence ID" value="MDA4844871.1"/>
    <property type="molecule type" value="Genomic_DNA"/>
</dbReference>
<dbReference type="Proteomes" id="UP001148313">
    <property type="component" value="Unassembled WGS sequence"/>
</dbReference>
<evidence type="ECO:0000313" key="2">
    <source>
        <dbReference type="EMBL" id="MDA4844871.1"/>
    </source>
</evidence>
<evidence type="ECO:0000259" key="1">
    <source>
        <dbReference type="Pfam" id="PF09413"/>
    </source>
</evidence>
<reference evidence="2" key="1">
    <citation type="submission" date="2022-11" db="EMBL/GenBank/DDBJ databases">
        <title>Hoeflea poritis sp. nov., isolated from scleractinian coral Porites lutea.</title>
        <authorList>
            <person name="Zhang G."/>
            <person name="Wei Q."/>
            <person name="Cai L."/>
        </authorList>
    </citation>
    <scope>NUCLEOTIDE SEQUENCE</scope>
    <source>
        <strain evidence="2">E7-10</strain>
    </source>
</reference>
<protein>
    <submittedName>
        <fullName evidence="2">DUF2007 domain-containing protein</fullName>
    </submittedName>
</protein>
<sequence>MEELIRTNNVVTLSFVGSLLKEAGIQYFIADENMSVLDGSINALSRRLLVDAERVEEARRLVEGAGLGDELRQPGL</sequence>
<gene>
    <name evidence="2" type="ORF">OOZ53_05890</name>
</gene>
<proteinExistence type="predicted"/>
<dbReference type="InterPro" id="IPR011322">
    <property type="entry name" value="N-reg_PII-like_a/b"/>
</dbReference>
<evidence type="ECO:0000313" key="3">
    <source>
        <dbReference type="Proteomes" id="UP001148313"/>
    </source>
</evidence>
<organism evidence="2 3">
    <name type="scientific">Hoeflea poritis</name>
    <dbReference type="NCBI Taxonomy" id="2993659"/>
    <lineage>
        <taxon>Bacteria</taxon>
        <taxon>Pseudomonadati</taxon>
        <taxon>Pseudomonadota</taxon>
        <taxon>Alphaproteobacteria</taxon>
        <taxon>Hyphomicrobiales</taxon>
        <taxon>Rhizobiaceae</taxon>
        <taxon>Hoeflea</taxon>
    </lineage>
</organism>
<dbReference type="Pfam" id="PF09413">
    <property type="entry name" value="DUF2007"/>
    <property type="match status" value="1"/>
</dbReference>
<dbReference type="SUPFAM" id="SSF54913">
    <property type="entry name" value="GlnB-like"/>
    <property type="match status" value="1"/>
</dbReference>